<dbReference type="RefSeq" id="WP_151568001.1">
    <property type="nucleotide sequence ID" value="NZ_WBMT01000024.1"/>
</dbReference>
<dbReference type="AlphaFoldDB" id="A0A6H9YAU8"/>
<name>A0A6H9YAU8_9ACTN</name>
<organism evidence="4 5">
    <name type="scientific">Actinomadura rudentiformis</name>
    <dbReference type="NCBI Taxonomy" id="359158"/>
    <lineage>
        <taxon>Bacteria</taxon>
        <taxon>Bacillati</taxon>
        <taxon>Actinomycetota</taxon>
        <taxon>Actinomycetes</taxon>
        <taxon>Streptosporangiales</taxon>
        <taxon>Thermomonosporaceae</taxon>
        <taxon>Actinomadura</taxon>
    </lineage>
</organism>
<comment type="similarity">
    <text evidence="2">Belongs to the TacA antitoxin family.</text>
</comment>
<evidence type="ECO:0000256" key="3">
    <source>
        <dbReference type="SAM" id="MobiDB-lite"/>
    </source>
</evidence>
<sequence length="96" mass="10509">MSESVHQDLPVSHDDDHIEFRTSEEQSRVIRKAAELMGWTVPQYVLSTVLDRAERDLYEYAAAREAMLDGPDRASTSPAGQEAAVIPLVAVVAALG</sequence>
<dbReference type="OrthoDB" id="3482407at2"/>
<dbReference type="Proteomes" id="UP000468735">
    <property type="component" value="Unassembled WGS sequence"/>
</dbReference>
<dbReference type="EMBL" id="WBMT01000024">
    <property type="protein sequence ID" value="KAB2341852.1"/>
    <property type="molecule type" value="Genomic_DNA"/>
</dbReference>
<evidence type="ECO:0000256" key="1">
    <source>
        <dbReference type="ARBA" id="ARBA00022649"/>
    </source>
</evidence>
<evidence type="ECO:0000313" key="4">
    <source>
        <dbReference type="EMBL" id="KAB2341852.1"/>
    </source>
</evidence>
<comment type="caution">
    <text evidence="4">The sequence shown here is derived from an EMBL/GenBank/DDBJ whole genome shotgun (WGS) entry which is preliminary data.</text>
</comment>
<feature type="region of interest" description="Disordered" evidence="3">
    <location>
        <begin position="1"/>
        <end position="22"/>
    </location>
</feature>
<proteinExistence type="inferred from homology"/>
<dbReference type="InterPro" id="IPR010985">
    <property type="entry name" value="Ribbon_hlx_hlx"/>
</dbReference>
<evidence type="ECO:0000313" key="5">
    <source>
        <dbReference type="Proteomes" id="UP000468735"/>
    </source>
</evidence>
<evidence type="ECO:0000256" key="2">
    <source>
        <dbReference type="ARBA" id="ARBA00049988"/>
    </source>
</evidence>
<feature type="compositionally biased region" description="Basic and acidic residues" evidence="3">
    <location>
        <begin position="11"/>
        <end position="22"/>
    </location>
</feature>
<dbReference type="Gene3D" id="1.20.5.780">
    <property type="entry name" value="Single helix bin"/>
    <property type="match status" value="1"/>
</dbReference>
<gene>
    <name evidence="4" type="ORF">F8566_40440</name>
</gene>
<dbReference type="Pfam" id="PF08681">
    <property type="entry name" value="TacA1"/>
    <property type="match status" value="1"/>
</dbReference>
<keyword evidence="1" id="KW-1277">Toxin-antitoxin system</keyword>
<keyword evidence="5" id="KW-1185">Reference proteome</keyword>
<reference evidence="4 5" key="1">
    <citation type="submission" date="2019-09" db="EMBL/GenBank/DDBJ databases">
        <title>Actinomadura physcomitrii sp. nov., a novel actinomycete isolated from moss [Physcomitrium sphaericum (Ludw) Fuernr].</title>
        <authorList>
            <person name="Zhuang X."/>
            <person name="Liu C."/>
        </authorList>
    </citation>
    <scope>NUCLEOTIDE SEQUENCE [LARGE SCALE GENOMIC DNA]</scope>
    <source>
        <strain evidence="4 5">HMC1</strain>
    </source>
</reference>
<dbReference type="GO" id="GO:0006355">
    <property type="term" value="P:regulation of DNA-templated transcription"/>
    <property type="evidence" value="ECO:0007669"/>
    <property type="project" value="InterPro"/>
</dbReference>
<protein>
    <submittedName>
        <fullName evidence="4">DUF1778 domain-containing protein</fullName>
    </submittedName>
</protein>
<accession>A0A6H9YAU8</accession>
<dbReference type="SUPFAM" id="SSF47598">
    <property type="entry name" value="Ribbon-helix-helix"/>
    <property type="match status" value="1"/>
</dbReference>
<dbReference type="InterPro" id="IPR014795">
    <property type="entry name" value="TacA_1-like"/>
</dbReference>